<dbReference type="PANTHER" id="PTHR11122">
    <property type="entry name" value="APOSPORY-ASSOCIATED PROTEIN C-RELATED"/>
    <property type="match status" value="1"/>
</dbReference>
<gene>
    <name evidence="6" type="ORF">EDD32_2592</name>
</gene>
<keyword evidence="7" id="KW-1185">Reference proteome</keyword>
<dbReference type="InterPro" id="IPR011013">
    <property type="entry name" value="Gal_mutarotase_sf_dom"/>
</dbReference>
<evidence type="ECO:0000256" key="3">
    <source>
        <dbReference type="ARBA" id="ARBA00023235"/>
    </source>
</evidence>
<evidence type="ECO:0000256" key="1">
    <source>
        <dbReference type="ARBA" id="ARBA00001096"/>
    </source>
</evidence>
<feature type="active site" evidence="5">
    <location>
        <position position="169"/>
    </location>
</feature>
<dbReference type="InterPro" id="IPR014718">
    <property type="entry name" value="GH-type_carb-bd"/>
</dbReference>
<dbReference type="PANTHER" id="PTHR11122:SF13">
    <property type="entry name" value="GLUCOSE-6-PHOSPHATE 1-EPIMERASE"/>
    <property type="match status" value="1"/>
</dbReference>
<feature type="active site" evidence="5">
    <location>
        <position position="273"/>
    </location>
</feature>
<dbReference type="EC" id="5.1.3.15" evidence="4"/>
<dbReference type="CDD" id="cd09020">
    <property type="entry name" value="D-hex-6-P-epi_like"/>
    <property type="match status" value="1"/>
</dbReference>
<dbReference type="InterPro" id="IPR008183">
    <property type="entry name" value="Aldose_1/G6P_1-epimerase"/>
</dbReference>
<evidence type="ECO:0000256" key="4">
    <source>
        <dbReference type="PIRNR" id="PIRNR016020"/>
    </source>
</evidence>
<dbReference type="PIRSF" id="PIRSF016020">
    <property type="entry name" value="PHexose_mutarotase"/>
    <property type="match status" value="1"/>
</dbReference>
<dbReference type="InterPro" id="IPR025532">
    <property type="entry name" value="G6P_1-epimerase"/>
</dbReference>
<comment type="similarity">
    <text evidence="2 4">Belongs to the glucose-6-phosphate 1-epimerase family.</text>
</comment>
<dbReference type="EMBL" id="RKRA01000001">
    <property type="protein sequence ID" value="RPF28083.1"/>
    <property type="molecule type" value="Genomic_DNA"/>
</dbReference>
<dbReference type="Proteomes" id="UP000280726">
    <property type="component" value="Unassembled WGS sequence"/>
</dbReference>
<dbReference type="GO" id="GO:0005975">
    <property type="term" value="P:carbohydrate metabolic process"/>
    <property type="evidence" value="ECO:0007669"/>
    <property type="project" value="InterPro"/>
</dbReference>
<name>A0A3N4Z6X6_9MICO</name>
<proteinExistence type="inferred from homology"/>
<dbReference type="GO" id="GO:0047938">
    <property type="term" value="F:glucose-6-phosphate 1-epimerase activity"/>
    <property type="evidence" value="ECO:0007669"/>
    <property type="project" value="UniProtKB-UniRule"/>
</dbReference>
<evidence type="ECO:0000313" key="7">
    <source>
        <dbReference type="Proteomes" id="UP000280726"/>
    </source>
</evidence>
<dbReference type="OrthoDB" id="9790727at2"/>
<dbReference type="GO" id="GO:0030246">
    <property type="term" value="F:carbohydrate binding"/>
    <property type="evidence" value="ECO:0007669"/>
    <property type="project" value="UniProtKB-UniRule"/>
</dbReference>
<accession>A0A3N4Z6X6</accession>
<organism evidence="6 7">
    <name type="scientific">Georgenia muralis</name>
    <dbReference type="NCBI Taxonomy" id="154117"/>
    <lineage>
        <taxon>Bacteria</taxon>
        <taxon>Bacillati</taxon>
        <taxon>Actinomycetota</taxon>
        <taxon>Actinomycetes</taxon>
        <taxon>Micrococcales</taxon>
        <taxon>Bogoriellaceae</taxon>
        <taxon>Georgenia</taxon>
    </lineage>
</organism>
<dbReference type="AlphaFoldDB" id="A0A3N4Z6X6"/>
<comment type="caution">
    <text evidence="6">The sequence shown here is derived from an EMBL/GenBank/DDBJ whole genome shotgun (WGS) entry which is preliminary data.</text>
</comment>
<evidence type="ECO:0000256" key="2">
    <source>
        <dbReference type="ARBA" id="ARBA00005866"/>
    </source>
</evidence>
<dbReference type="SUPFAM" id="SSF74650">
    <property type="entry name" value="Galactose mutarotase-like"/>
    <property type="match status" value="1"/>
</dbReference>
<evidence type="ECO:0000256" key="5">
    <source>
        <dbReference type="PIRSR" id="PIRSR016020-1"/>
    </source>
</evidence>
<reference evidence="6 7" key="1">
    <citation type="submission" date="2018-11" db="EMBL/GenBank/DDBJ databases">
        <title>Sequencing the genomes of 1000 actinobacteria strains.</title>
        <authorList>
            <person name="Klenk H.-P."/>
        </authorList>
    </citation>
    <scope>NUCLEOTIDE SEQUENCE [LARGE SCALE GENOMIC DNA]</scope>
    <source>
        <strain evidence="6 7">DSM 14418</strain>
    </source>
</reference>
<dbReference type="Gene3D" id="2.70.98.10">
    <property type="match status" value="1"/>
</dbReference>
<evidence type="ECO:0000313" key="6">
    <source>
        <dbReference type="EMBL" id="RPF28083.1"/>
    </source>
</evidence>
<keyword evidence="3 4" id="KW-0413">Isomerase</keyword>
<protein>
    <recommendedName>
        <fullName evidence="4">Putative glucose-6-phosphate 1-epimerase</fullName>
        <ecNumber evidence="4">5.1.3.15</ecNumber>
    </recommendedName>
</protein>
<comment type="catalytic activity">
    <reaction evidence="1">
        <text>alpha-D-glucose 6-phosphate = beta-D-glucose 6-phosphate</text>
        <dbReference type="Rhea" id="RHEA:16249"/>
        <dbReference type="ChEBI" id="CHEBI:58225"/>
        <dbReference type="ChEBI" id="CHEBI:58247"/>
        <dbReference type="EC" id="5.1.3.15"/>
    </reaction>
</comment>
<sequence length="301" mass="32009">MTTAITVDLPPSVALVEASGGLPALRISTPLAEGEVYLHGAHVTGWVPAGHDPVVWMSKASRFAPTEPIRGGVPICFPWFGPGREPGMSPAHGFARLADWRLVGASDDDSVVTLTFRLGHEDVEGSAGAEKWAHPFEATYTVVMGSELTVYLAVRNPGDEEYSYEEALHTYLHVQDVTAVTVEGLDGARYLDKAPDGGPYLKTQSGPVTFTGETDRVYHSSGSAVVVDPARARTITVSKESSADTVVWNPWTAKAAAMPDYDDAEWPTMVCVETANALDNAVVLAPGATHTMSATYAVSHA</sequence>
<dbReference type="RefSeq" id="WP_123918078.1">
    <property type="nucleotide sequence ID" value="NZ_RKRA01000001.1"/>
</dbReference>
<dbReference type="Pfam" id="PF01263">
    <property type="entry name" value="Aldose_epim"/>
    <property type="match status" value="1"/>
</dbReference>